<reference evidence="2" key="1">
    <citation type="journal article" date="2019" name="Int. J. Syst. Evol. Microbiol.">
        <title>The Global Catalogue of Microorganisms (GCM) 10K type strain sequencing project: providing services to taxonomists for standard genome sequencing and annotation.</title>
        <authorList>
            <consortium name="The Broad Institute Genomics Platform"/>
            <consortium name="The Broad Institute Genome Sequencing Center for Infectious Disease"/>
            <person name="Wu L."/>
            <person name="Ma J."/>
        </authorList>
    </citation>
    <scope>NUCLEOTIDE SEQUENCE [LARGE SCALE GENOMIC DNA]</scope>
    <source>
        <strain evidence="2">NBRC 108728</strain>
    </source>
</reference>
<dbReference type="EMBL" id="AP027732">
    <property type="protein sequence ID" value="BDZ49222.1"/>
    <property type="molecule type" value="Genomic_DNA"/>
</dbReference>
<name>A0ABN6XW06_9MICO</name>
<gene>
    <name evidence="1" type="ORF">GCM10025867_14630</name>
</gene>
<accession>A0ABN6XW06</accession>
<sequence length="68" mass="7466">MWQDESFPYVQIFTPRNFPRDGVKGLAFAAEPMTAPANALASGEGLRWLDEGETWSGSWGVTYTGPTV</sequence>
<evidence type="ECO:0000313" key="1">
    <source>
        <dbReference type="EMBL" id="BDZ49222.1"/>
    </source>
</evidence>
<dbReference type="InterPro" id="IPR011013">
    <property type="entry name" value="Gal_mutarotase_sf_dom"/>
</dbReference>
<dbReference type="SUPFAM" id="SSF74650">
    <property type="entry name" value="Galactose mutarotase-like"/>
    <property type="match status" value="1"/>
</dbReference>
<dbReference type="Proteomes" id="UP001321486">
    <property type="component" value="Chromosome"/>
</dbReference>
<dbReference type="Gene3D" id="2.70.98.10">
    <property type="match status" value="1"/>
</dbReference>
<keyword evidence="2" id="KW-1185">Reference proteome</keyword>
<protein>
    <submittedName>
        <fullName evidence="1">Uncharacterized protein</fullName>
    </submittedName>
</protein>
<organism evidence="1 2">
    <name type="scientific">Frondihabitans sucicola</name>
    <dbReference type="NCBI Taxonomy" id="1268041"/>
    <lineage>
        <taxon>Bacteria</taxon>
        <taxon>Bacillati</taxon>
        <taxon>Actinomycetota</taxon>
        <taxon>Actinomycetes</taxon>
        <taxon>Micrococcales</taxon>
        <taxon>Microbacteriaceae</taxon>
        <taxon>Frondihabitans</taxon>
    </lineage>
</organism>
<proteinExistence type="predicted"/>
<dbReference type="RefSeq" id="WP_286346054.1">
    <property type="nucleotide sequence ID" value="NZ_AP027732.1"/>
</dbReference>
<dbReference type="InterPro" id="IPR014718">
    <property type="entry name" value="GH-type_carb-bd"/>
</dbReference>
<evidence type="ECO:0000313" key="2">
    <source>
        <dbReference type="Proteomes" id="UP001321486"/>
    </source>
</evidence>